<dbReference type="EMBL" id="LVYI01000003">
    <property type="protein sequence ID" value="OAP61153.1"/>
    <property type="molecule type" value="Genomic_DNA"/>
</dbReference>
<evidence type="ECO:0000313" key="1">
    <source>
        <dbReference type="EMBL" id="OAP61153.1"/>
    </source>
</evidence>
<evidence type="ECO:0000313" key="2">
    <source>
        <dbReference type="Proteomes" id="UP000078343"/>
    </source>
</evidence>
<dbReference type="GeneID" id="30007524"/>
<organism evidence="1 2">
    <name type="scientific">Fonsecaea erecta</name>
    <dbReference type="NCBI Taxonomy" id="1367422"/>
    <lineage>
        <taxon>Eukaryota</taxon>
        <taxon>Fungi</taxon>
        <taxon>Dikarya</taxon>
        <taxon>Ascomycota</taxon>
        <taxon>Pezizomycotina</taxon>
        <taxon>Eurotiomycetes</taxon>
        <taxon>Chaetothyriomycetidae</taxon>
        <taxon>Chaetothyriales</taxon>
        <taxon>Herpotrichiellaceae</taxon>
        <taxon>Fonsecaea</taxon>
    </lineage>
</organism>
<sequence length="519" mass="59222">MSSSVDSPNLTPVITSQAQHVYQHVYQLMLSFTQAFPVQSDHGYNLHDVRVLLYSSLQKLSTWQLSLPHDLTALSKADRGNSPWGKDGYRAVAEQLRLIQIECQDIQQILQAHTEFNIKLETKTNLRRWWSLLRKKDPKKHQATIVLKELWHRLNLLRCSLDKPGVLSDLYFQRHHQSALFFISPETDDDFLRDIASSRHASTLLYTTCTRWNLSLEIDVFCAWWGKMTQMPQGSRGYHLFFHTDYKPALELLIVPLKDDEAASAILRDEQAPLYSNSEFLQAVHAAKLAVGTGSIVKLTDSRAGTTFYYRVERLVKGPDTGDYDFVSVPARWSLEFHGFRERELLSLAYKLVEFGMYHLGGPWLSNLQSYNVVDLKCNTSQPRCVLHVHSECFEFLAPYANSLPWIVRPQLFILGLSLVQIALKRDISESQLESFGQRAESLVLVEGSMGRAYRKACEFLLSRGGDSVAELEFLLHDSKEERNHRDPEEPEGTPLTSKVAFSISSTDIYEAPLPTDAL</sequence>
<reference evidence="1 2" key="1">
    <citation type="submission" date="2016-04" db="EMBL/GenBank/DDBJ databases">
        <title>Draft genome of Fonsecaea erecta CBS 125763.</title>
        <authorList>
            <person name="Weiss V.A."/>
            <person name="Vicente V.A."/>
            <person name="Raittz R.T."/>
            <person name="Moreno L.F."/>
            <person name="De Souza E.M."/>
            <person name="Pedrosa F.O."/>
            <person name="Steffens M.B."/>
            <person name="Faoro H."/>
            <person name="Tadra-Sfeir M.Z."/>
            <person name="Najafzadeh M.J."/>
            <person name="Felipe M.S."/>
            <person name="Teixeira M."/>
            <person name="Sun J."/>
            <person name="Xi L."/>
            <person name="Gomes R."/>
            <person name="De Azevedo C.M."/>
            <person name="Salgado C.G."/>
            <person name="Da Silva M.B."/>
            <person name="Nascimento M.F."/>
            <person name="Queiroz-Telles F."/>
            <person name="Attili D.S."/>
            <person name="Gorbushina A."/>
        </authorList>
    </citation>
    <scope>NUCLEOTIDE SEQUENCE [LARGE SCALE GENOMIC DNA]</scope>
    <source>
        <strain evidence="1 2">CBS 125763</strain>
    </source>
</reference>
<accession>A0A178ZPM6</accession>
<protein>
    <submittedName>
        <fullName evidence="1">Uncharacterized protein</fullName>
    </submittedName>
</protein>
<gene>
    <name evidence="1" type="ORF">AYL99_03354</name>
</gene>
<dbReference type="Proteomes" id="UP000078343">
    <property type="component" value="Unassembled WGS sequence"/>
</dbReference>
<keyword evidence="2" id="KW-1185">Reference proteome</keyword>
<comment type="caution">
    <text evidence="1">The sequence shown here is derived from an EMBL/GenBank/DDBJ whole genome shotgun (WGS) entry which is preliminary data.</text>
</comment>
<dbReference type="RefSeq" id="XP_018694520.1">
    <property type="nucleotide sequence ID" value="XM_018834870.1"/>
</dbReference>
<proteinExistence type="predicted"/>
<dbReference type="OrthoDB" id="5374070at2759"/>
<dbReference type="AlphaFoldDB" id="A0A178ZPM6"/>
<name>A0A178ZPM6_9EURO</name>